<dbReference type="EMBL" id="LJZO01000020">
    <property type="protein sequence ID" value="ROV96441.1"/>
    <property type="molecule type" value="Genomic_DNA"/>
</dbReference>
<accession>A0A423VZK8</accession>
<feature type="compositionally biased region" description="Polar residues" evidence="1">
    <location>
        <begin position="874"/>
        <end position="906"/>
    </location>
</feature>
<sequence>MASSPEIGMSQHSSDVSPIFPKFGGARSRTQSISSDRPSTVAQSAMSPPSSVSPEATFIAASAASQIATNDHDSHADTWYDQHGFQPSGEPVLVSATALQLLNNFLDHLLFNFLAQSGSTKLPTLRPAVTEVLKPKLAKDAINNADEELREYLGGGDDDEFLQSHITSSPKDWDLELVWKRTRLRCMVYSSLGDMEEEDEDLYLKEGLLSDDDEDLGGSVSPAVAIFLTSILEFLGEQALISACQAAWNRMRVKYEKAQKDGVKGRSDVVDSIVVEEVDMERVALDRTLGRLWRAWRKRMRSPGPNAVDLAREKMPQFRRGSAAAERAVPPAVQEQTTEPRPVKNSIAQGETAPAEPDYVQAAAIALPMSERDIDEIEVPGLAHYSDDETEDEESGELDRGARSKSLILPPTSNTDLLTPSTSQSQTLMTASRKRSNSLPAPIALNTRSKISSVVAAATKTPQGTDLPLSEQQVNKGVLTPGTAEAQTESGHVTSEEEKPAIREKSARRQSGGFIPKVVGTKATRVGAGSATPAFRNDAENKTDADADDSDFEVEEAQIVTSSRISVGTTISGRSISPATSDRSSRPPLTIQTLPVRSGSLRLVDVSSPRTPSARSQKSWMQEQSSSSHSRSGDVSRASSVRTQSNLEELRSAEETRAVSGTSSLSKSRSSVIHEGEENAEPTLRMFSLSSTPAVVSRKDSPKMLNIQATTGERRPEPQVAHSHYQPQRQQSSETKVVVFNNSPESATFSDDELAPLPQRHPRRTPRHFVPQAGNPSPPIPEEIASSHVKELSQHSAPQPGTIGIVSVDRSAMPRDTPSPPQDHSTNRQRSGSSSASSHKVRTARGSQDSTATRTGDVIRNFDDLIQSNETIQYTLTPDNGSPQTIQSTVSSKGRTRTGSSATSKTVELIRSASLSRSSPLQSNPVEMPRGENLPESSPRGPTGSMANRARGGMPQARDARVPRESMVEFAEFIRATGPPGGDARPPVPLKRHMSLMNKRTAPSPAPSSKMSADFGRPSMSSSIGRARLQARDATVDTANDKSDLIDFIRRGPPSSGNPHIPRTVAPFRTTMDSDQMASAVGGKAMDATLPDIHDTRYSQASTNVTDMSAASVQSSINSQSALLGRKQMSGQVSTPFDEEDMIPKRKQRRVRDPYAIDFSDEEADDDDLEPQPRAKVQQPKEESFLDFLNSEPPPPPSAPVPFNISRAQSAHGQLQAPKKKASAPSLMARFRQNSSSGTSGGAKNPASPSRSQKMFESRSVSSRAGPSTTGASKGYVPIQVNIPVGGDLFPNYGSTTTLPPVPKTPSSMAASRPGGRVPMKKFEAREAVSVPSRGTSDLADFLRESSPPPSLGPSYPTMPAETTSGSRFFGRRKKSMGFA</sequence>
<feature type="compositionally biased region" description="Low complexity" evidence="1">
    <location>
        <begin position="911"/>
        <end position="923"/>
    </location>
</feature>
<feature type="compositionally biased region" description="Acidic residues" evidence="1">
    <location>
        <begin position="1159"/>
        <end position="1170"/>
    </location>
</feature>
<dbReference type="STRING" id="252740.A0A423VZK8"/>
<organism evidence="2 3">
    <name type="scientific">Cytospora chrysosperma</name>
    <name type="common">Cytospora canker fungus</name>
    <name type="synonym">Sphaeria chrysosperma</name>
    <dbReference type="NCBI Taxonomy" id="252740"/>
    <lineage>
        <taxon>Eukaryota</taxon>
        <taxon>Fungi</taxon>
        <taxon>Dikarya</taxon>
        <taxon>Ascomycota</taxon>
        <taxon>Pezizomycotina</taxon>
        <taxon>Sordariomycetes</taxon>
        <taxon>Sordariomycetidae</taxon>
        <taxon>Diaporthales</taxon>
        <taxon>Cytosporaceae</taxon>
        <taxon>Cytospora</taxon>
    </lineage>
</organism>
<feature type="compositionally biased region" description="Polar residues" evidence="1">
    <location>
        <begin position="28"/>
        <end position="53"/>
    </location>
</feature>
<feature type="region of interest" description="Disordered" evidence="1">
    <location>
        <begin position="1"/>
        <end position="53"/>
    </location>
</feature>
<feature type="compositionally biased region" description="Basic and acidic residues" evidence="1">
    <location>
        <begin position="648"/>
        <end position="657"/>
    </location>
</feature>
<feature type="region of interest" description="Disordered" evidence="1">
    <location>
        <begin position="483"/>
        <end position="551"/>
    </location>
</feature>
<evidence type="ECO:0000256" key="1">
    <source>
        <dbReference type="SAM" id="MobiDB-lite"/>
    </source>
</evidence>
<evidence type="ECO:0000313" key="3">
    <source>
        <dbReference type="Proteomes" id="UP000284375"/>
    </source>
</evidence>
<feature type="compositionally biased region" description="Polar residues" evidence="1">
    <location>
        <begin position="1294"/>
        <end position="1310"/>
    </location>
</feature>
<feature type="compositionally biased region" description="Basic and acidic residues" evidence="1">
    <location>
        <begin position="494"/>
        <end position="507"/>
    </location>
</feature>
<reference evidence="2 3" key="1">
    <citation type="submission" date="2015-09" db="EMBL/GenBank/DDBJ databases">
        <title>Host preference determinants of Valsa canker pathogens revealed by comparative genomics.</title>
        <authorList>
            <person name="Yin Z."/>
            <person name="Huang L."/>
        </authorList>
    </citation>
    <scope>NUCLEOTIDE SEQUENCE [LARGE SCALE GENOMIC DNA]</scope>
    <source>
        <strain evidence="2 3">YSFL</strain>
    </source>
</reference>
<feature type="compositionally biased region" description="Low complexity" evidence="1">
    <location>
        <begin position="660"/>
        <end position="671"/>
    </location>
</feature>
<protein>
    <submittedName>
        <fullName evidence="2">Uncharacterized protein</fullName>
    </submittedName>
</protein>
<feature type="region of interest" description="Disordered" evidence="1">
    <location>
        <begin position="571"/>
        <end position="686"/>
    </location>
</feature>
<comment type="caution">
    <text evidence="2">The sequence shown here is derived from an EMBL/GenBank/DDBJ whole genome shotgun (WGS) entry which is preliminary data.</text>
</comment>
<feature type="compositionally biased region" description="Low complexity" evidence="1">
    <location>
        <begin position="616"/>
        <end position="640"/>
    </location>
</feature>
<evidence type="ECO:0000313" key="2">
    <source>
        <dbReference type="EMBL" id="ROV96441.1"/>
    </source>
</evidence>
<feature type="compositionally biased region" description="Polar residues" evidence="1">
    <location>
        <begin position="411"/>
        <end position="430"/>
    </location>
</feature>
<feature type="compositionally biased region" description="Polar residues" evidence="1">
    <location>
        <begin position="845"/>
        <end position="854"/>
    </location>
</feature>
<feature type="compositionally biased region" description="Polar residues" evidence="1">
    <location>
        <begin position="725"/>
        <end position="749"/>
    </location>
</feature>
<feature type="region of interest" description="Disordered" evidence="1">
    <location>
        <begin position="1123"/>
        <end position="1278"/>
    </location>
</feature>
<feature type="region of interest" description="Disordered" evidence="1">
    <location>
        <begin position="711"/>
        <end position="856"/>
    </location>
</feature>
<proteinExistence type="predicted"/>
<keyword evidence="3" id="KW-1185">Reference proteome</keyword>
<dbReference type="OrthoDB" id="5382203at2759"/>
<feature type="compositionally biased region" description="Polar residues" evidence="1">
    <location>
        <begin position="1247"/>
        <end position="1272"/>
    </location>
</feature>
<feature type="region of interest" description="Disordered" evidence="1">
    <location>
        <begin position="874"/>
        <end position="962"/>
    </location>
</feature>
<name>A0A423VZK8_CYTCH</name>
<feature type="region of interest" description="Disordered" evidence="1">
    <location>
        <begin position="321"/>
        <end position="356"/>
    </location>
</feature>
<feature type="region of interest" description="Disordered" evidence="1">
    <location>
        <begin position="1294"/>
        <end position="1380"/>
    </location>
</feature>
<dbReference type="Proteomes" id="UP000284375">
    <property type="component" value="Unassembled WGS sequence"/>
</dbReference>
<gene>
    <name evidence="2" type="ORF">VSDG_05427</name>
</gene>
<feature type="region of interest" description="Disordered" evidence="1">
    <location>
        <begin position="381"/>
        <end position="444"/>
    </location>
</feature>
<feature type="compositionally biased region" description="Basic residues" evidence="1">
    <location>
        <begin position="1370"/>
        <end position="1380"/>
    </location>
</feature>
<feature type="region of interest" description="Disordered" evidence="1">
    <location>
        <begin position="999"/>
        <end position="1021"/>
    </location>
</feature>
<feature type="compositionally biased region" description="Polar residues" evidence="1">
    <location>
        <begin position="571"/>
        <end position="582"/>
    </location>
</feature>